<feature type="region of interest" description="Disordered" evidence="1">
    <location>
        <begin position="1"/>
        <end position="115"/>
    </location>
</feature>
<proteinExistence type="predicted"/>
<accession>A0AAE0UF08</accession>
<keyword evidence="3" id="KW-1185">Reference proteome</keyword>
<evidence type="ECO:0000256" key="1">
    <source>
        <dbReference type="SAM" id="MobiDB-lite"/>
    </source>
</evidence>
<evidence type="ECO:0000313" key="3">
    <source>
        <dbReference type="Proteomes" id="UP001281003"/>
    </source>
</evidence>
<comment type="caution">
    <text evidence="2">The sequence shown here is derived from an EMBL/GenBank/DDBJ whole genome shotgun (WGS) entry which is preliminary data.</text>
</comment>
<evidence type="ECO:0000313" key="2">
    <source>
        <dbReference type="EMBL" id="KAK3401841.1"/>
    </source>
</evidence>
<dbReference type="EMBL" id="JAUTDP010000002">
    <property type="protein sequence ID" value="KAK3401841.1"/>
    <property type="molecule type" value="Genomic_DNA"/>
</dbReference>
<feature type="compositionally biased region" description="Basic and acidic residues" evidence="1">
    <location>
        <begin position="105"/>
        <end position="115"/>
    </location>
</feature>
<protein>
    <submittedName>
        <fullName evidence="2">Uncharacterized protein</fullName>
    </submittedName>
</protein>
<organism evidence="2 3">
    <name type="scientific">Sordaria brevicollis</name>
    <dbReference type="NCBI Taxonomy" id="83679"/>
    <lineage>
        <taxon>Eukaryota</taxon>
        <taxon>Fungi</taxon>
        <taxon>Dikarya</taxon>
        <taxon>Ascomycota</taxon>
        <taxon>Pezizomycotina</taxon>
        <taxon>Sordariomycetes</taxon>
        <taxon>Sordariomycetidae</taxon>
        <taxon>Sordariales</taxon>
        <taxon>Sordariaceae</taxon>
        <taxon>Sordaria</taxon>
    </lineage>
</organism>
<sequence>MPRSLATARGPRAKKIAGVNHKLLSSAHINRMSAKSKTPRPRSDETVEKIFQYALEENRASDENKKTENDSQPPKEDSAGLTKKKLGKTFAAKETSKKVTKKTGRKEGYHQTDRR</sequence>
<reference evidence="2" key="1">
    <citation type="journal article" date="2023" name="Mol. Phylogenet. Evol.">
        <title>Genome-scale phylogeny and comparative genomics of the fungal order Sordariales.</title>
        <authorList>
            <person name="Hensen N."/>
            <person name="Bonometti L."/>
            <person name="Westerberg I."/>
            <person name="Brannstrom I.O."/>
            <person name="Guillou S."/>
            <person name="Cros-Aarteil S."/>
            <person name="Calhoun S."/>
            <person name="Haridas S."/>
            <person name="Kuo A."/>
            <person name="Mondo S."/>
            <person name="Pangilinan J."/>
            <person name="Riley R."/>
            <person name="LaButti K."/>
            <person name="Andreopoulos B."/>
            <person name="Lipzen A."/>
            <person name="Chen C."/>
            <person name="Yan M."/>
            <person name="Daum C."/>
            <person name="Ng V."/>
            <person name="Clum A."/>
            <person name="Steindorff A."/>
            <person name="Ohm R.A."/>
            <person name="Martin F."/>
            <person name="Silar P."/>
            <person name="Natvig D.O."/>
            <person name="Lalanne C."/>
            <person name="Gautier V."/>
            <person name="Ament-Velasquez S.L."/>
            <person name="Kruys A."/>
            <person name="Hutchinson M.I."/>
            <person name="Powell A.J."/>
            <person name="Barry K."/>
            <person name="Miller A.N."/>
            <person name="Grigoriev I.V."/>
            <person name="Debuchy R."/>
            <person name="Gladieux P."/>
            <person name="Hiltunen Thoren M."/>
            <person name="Johannesson H."/>
        </authorList>
    </citation>
    <scope>NUCLEOTIDE SEQUENCE</scope>
    <source>
        <strain evidence="2">FGSC 1904</strain>
    </source>
</reference>
<feature type="compositionally biased region" description="Basic and acidic residues" evidence="1">
    <location>
        <begin position="56"/>
        <end position="78"/>
    </location>
</feature>
<gene>
    <name evidence="2" type="ORF">B0T20DRAFT_389769</name>
</gene>
<dbReference type="AlphaFoldDB" id="A0AAE0UF08"/>
<dbReference type="Proteomes" id="UP001281003">
    <property type="component" value="Unassembled WGS sequence"/>
</dbReference>
<name>A0AAE0UF08_SORBR</name>
<reference evidence="2" key="2">
    <citation type="submission" date="2023-07" db="EMBL/GenBank/DDBJ databases">
        <authorList>
            <consortium name="Lawrence Berkeley National Laboratory"/>
            <person name="Haridas S."/>
            <person name="Hensen N."/>
            <person name="Bonometti L."/>
            <person name="Westerberg I."/>
            <person name="Brannstrom I.O."/>
            <person name="Guillou S."/>
            <person name="Cros-Aarteil S."/>
            <person name="Calhoun S."/>
            <person name="Kuo A."/>
            <person name="Mondo S."/>
            <person name="Pangilinan J."/>
            <person name="Riley R."/>
            <person name="LaButti K."/>
            <person name="Andreopoulos B."/>
            <person name="Lipzen A."/>
            <person name="Chen C."/>
            <person name="Yanf M."/>
            <person name="Daum C."/>
            <person name="Ng V."/>
            <person name="Clum A."/>
            <person name="Steindorff A."/>
            <person name="Ohm R."/>
            <person name="Martin F."/>
            <person name="Silar P."/>
            <person name="Natvig D."/>
            <person name="Lalanne C."/>
            <person name="Gautier V."/>
            <person name="Ament-velasquez S.L."/>
            <person name="Kruys A."/>
            <person name="Hutchinson M.I."/>
            <person name="Powell A.J."/>
            <person name="Barry K."/>
            <person name="Miller A.N."/>
            <person name="Grigoriev I.V."/>
            <person name="Debuchy R."/>
            <person name="Gladieux P."/>
            <person name="Thoren M.H."/>
            <person name="Johannesson H."/>
        </authorList>
    </citation>
    <scope>NUCLEOTIDE SEQUENCE</scope>
    <source>
        <strain evidence="2">FGSC 1904</strain>
    </source>
</reference>